<comment type="subcellular location">
    <subcellularLocation>
        <location evidence="1">Membrane</location>
        <topology evidence="1">Multi-pass membrane protein</topology>
    </subcellularLocation>
</comment>
<dbReference type="PANTHER" id="PTHR23501:SF94">
    <property type="entry name" value="MAJOR FACILITATOR SUPERFAMILY (MFS) PROFILE DOMAIN-CONTAINING PROTEIN"/>
    <property type="match status" value="1"/>
</dbReference>
<dbReference type="FunFam" id="1.20.1720.10:FF:000018">
    <property type="entry name" value="Putative MFS multidrug transporter"/>
    <property type="match status" value="1"/>
</dbReference>
<evidence type="ECO:0000256" key="2">
    <source>
        <dbReference type="ARBA" id="ARBA00022692"/>
    </source>
</evidence>
<evidence type="ECO:0000313" key="7">
    <source>
        <dbReference type="EMBL" id="KAF2824216.1"/>
    </source>
</evidence>
<name>A0A6A6ZTS7_9PLEO</name>
<reference evidence="7" key="1">
    <citation type="journal article" date="2020" name="Stud. Mycol.">
        <title>101 Dothideomycetes genomes: a test case for predicting lifestyles and emergence of pathogens.</title>
        <authorList>
            <person name="Haridas S."/>
            <person name="Albert R."/>
            <person name="Binder M."/>
            <person name="Bloem J."/>
            <person name="Labutti K."/>
            <person name="Salamov A."/>
            <person name="Andreopoulos B."/>
            <person name="Baker S."/>
            <person name="Barry K."/>
            <person name="Bills G."/>
            <person name="Bluhm B."/>
            <person name="Cannon C."/>
            <person name="Castanera R."/>
            <person name="Culley D."/>
            <person name="Daum C."/>
            <person name="Ezra D."/>
            <person name="Gonzalez J."/>
            <person name="Henrissat B."/>
            <person name="Kuo A."/>
            <person name="Liang C."/>
            <person name="Lipzen A."/>
            <person name="Lutzoni F."/>
            <person name="Magnuson J."/>
            <person name="Mondo S."/>
            <person name="Nolan M."/>
            <person name="Ohm R."/>
            <person name="Pangilinan J."/>
            <person name="Park H.-J."/>
            <person name="Ramirez L."/>
            <person name="Alfaro M."/>
            <person name="Sun H."/>
            <person name="Tritt A."/>
            <person name="Yoshinaga Y."/>
            <person name="Zwiers L.-H."/>
            <person name="Turgeon B."/>
            <person name="Goodwin S."/>
            <person name="Spatafora J."/>
            <person name="Crous P."/>
            <person name="Grigoriev I."/>
        </authorList>
    </citation>
    <scope>NUCLEOTIDE SEQUENCE</scope>
    <source>
        <strain evidence="7">CBS 113818</strain>
    </source>
</reference>
<dbReference type="EMBL" id="MU006230">
    <property type="protein sequence ID" value="KAF2824216.1"/>
    <property type="molecule type" value="Genomic_DNA"/>
</dbReference>
<dbReference type="PANTHER" id="PTHR23501">
    <property type="entry name" value="MAJOR FACILITATOR SUPERFAMILY"/>
    <property type="match status" value="1"/>
</dbReference>
<evidence type="ECO:0000313" key="8">
    <source>
        <dbReference type="Proteomes" id="UP000799424"/>
    </source>
</evidence>
<keyword evidence="3 5" id="KW-1133">Transmembrane helix</keyword>
<feature type="domain" description="Major facilitator superfamily (MFS) profile" evidence="6">
    <location>
        <begin position="107"/>
        <end position="593"/>
    </location>
</feature>
<evidence type="ECO:0000256" key="3">
    <source>
        <dbReference type="ARBA" id="ARBA00022989"/>
    </source>
</evidence>
<feature type="transmembrane region" description="Helical" evidence="5">
    <location>
        <begin position="328"/>
        <end position="351"/>
    </location>
</feature>
<accession>A0A6A6ZTS7</accession>
<dbReference type="OrthoDB" id="2351791at2759"/>
<evidence type="ECO:0000256" key="1">
    <source>
        <dbReference type="ARBA" id="ARBA00004141"/>
    </source>
</evidence>
<organism evidence="7 8">
    <name type="scientific">Ophiobolus disseminans</name>
    <dbReference type="NCBI Taxonomy" id="1469910"/>
    <lineage>
        <taxon>Eukaryota</taxon>
        <taxon>Fungi</taxon>
        <taxon>Dikarya</taxon>
        <taxon>Ascomycota</taxon>
        <taxon>Pezizomycotina</taxon>
        <taxon>Dothideomycetes</taxon>
        <taxon>Pleosporomycetidae</taxon>
        <taxon>Pleosporales</taxon>
        <taxon>Pleosporineae</taxon>
        <taxon>Phaeosphaeriaceae</taxon>
        <taxon>Ophiobolus</taxon>
    </lineage>
</organism>
<dbReference type="PROSITE" id="PS50850">
    <property type="entry name" value="MFS"/>
    <property type="match status" value="1"/>
</dbReference>
<dbReference type="Gene3D" id="1.20.1720.10">
    <property type="entry name" value="Multidrug resistance protein D"/>
    <property type="match status" value="1"/>
</dbReference>
<dbReference type="SUPFAM" id="SSF103473">
    <property type="entry name" value="MFS general substrate transporter"/>
    <property type="match status" value="1"/>
</dbReference>
<feature type="transmembrane region" description="Helical" evidence="5">
    <location>
        <begin position="461"/>
        <end position="480"/>
    </location>
</feature>
<evidence type="ECO:0000256" key="4">
    <source>
        <dbReference type="ARBA" id="ARBA00023136"/>
    </source>
</evidence>
<feature type="transmembrane region" description="Helical" evidence="5">
    <location>
        <begin position="231"/>
        <end position="253"/>
    </location>
</feature>
<dbReference type="InterPro" id="IPR020846">
    <property type="entry name" value="MFS_dom"/>
</dbReference>
<protein>
    <submittedName>
        <fullName evidence="7">MFS general substrate transporter</fullName>
    </submittedName>
</protein>
<feature type="transmembrane region" description="Helical" evidence="5">
    <location>
        <begin position="570"/>
        <end position="588"/>
    </location>
</feature>
<dbReference type="GO" id="GO:0005886">
    <property type="term" value="C:plasma membrane"/>
    <property type="evidence" value="ECO:0007669"/>
    <property type="project" value="TreeGrafter"/>
</dbReference>
<keyword evidence="8" id="KW-1185">Reference proteome</keyword>
<gene>
    <name evidence="7" type="ORF">CC86DRAFT_468391</name>
</gene>
<feature type="transmembrane region" description="Helical" evidence="5">
    <location>
        <begin position="175"/>
        <end position="196"/>
    </location>
</feature>
<feature type="transmembrane region" description="Helical" evidence="5">
    <location>
        <begin position="408"/>
        <end position="427"/>
    </location>
</feature>
<dbReference type="PRINTS" id="PR01036">
    <property type="entry name" value="TCRTETB"/>
</dbReference>
<dbReference type="Gene3D" id="1.20.1250.20">
    <property type="entry name" value="MFS general substrate transporter like domains"/>
    <property type="match status" value="1"/>
</dbReference>
<feature type="transmembrane region" description="Helical" evidence="5">
    <location>
        <begin position="149"/>
        <end position="168"/>
    </location>
</feature>
<feature type="transmembrane region" description="Helical" evidence="5">
    <location>
        <begin position="202"/>
        <end position="219"/>
    </location>
</feature>
<feature type="transmembrane region" description="Helical" evidence="5">
    <location>
        <begin position="105"/>
        <end position="129"/>
    </location>
</feature>
<evidence type="ECO:0000259" key="6">
    <source>
        <dbReference type="PROSITE" id="PS50850"/>
    </source>
</evidence>
<feature type="transmembrane region" description="Helical" evidence="5">
    <location>
        <begin position="265"/>
        <end position="283"/>
    </location>
</feature>
<sequence length="605" mass="66142">MAARGACYMNPSQLQASDTWSCSANRNFDPCNVQSYTSMLGDGSYIQPKVDEDNSSFLALPSAAHSSQSLIEAEQPTSMKTDIEAQGEKMGSEVDQEWTPTKREWLIMISLAFISLMVALDATILVTVLPDIAHKLNGTSAEAFWTGTSYLLTSAIFQPVIASISSVFGRQQLLVVSLVFFTVGTILCSAATNFAMMLTGRSIQGIGGGGIVTLTQVIYCDIVPLRQRFKYFPMVLGAWSIGSIIGPVLGGVLTANTTWRWCFHINYPFCGIGFIVAFLFVRLNRVAELTLIQKLKHTDWIGAFLFIGGMTSFLVGLSWGGIQHPWTSAATLAPIIAGLATLAVFTWWQHFTKPHSLLPMSIFYNWSAVAAFYCALVNGLILFTALYYTPFYLMSVRGRSSTVAGRDILPSLCLLIPGSIIVSILTSRLGRFRWAIWSGWVVTTLACGLQLLFGLYTNWTVFYGILAVFGVGTGMVLTSINVATQAISKPEDCAMAASMYGFFRSLGMPLGVAVAGTIFQNAMSDHLSKLGLPTEIAHDSERWVIILRTIEDSPRRTAILESYMKGFDSVFILMTGVAASALLASIVIRKFSMDKLLMAQFTARR</sequence>
<dbReference type="AlphaFoldDB" id="A0A6A6ZTS7"/>
<feature type="transmembrane region" description="Helical" evidence="5">
    <location>
        <begin position="303"/>
        <end position="322"/>
    </location>
</feature>
<dbReference type="InterPro" id="IPR036259">
    <property type="entry name" value="MFS_trans_sf"/>
</dbReference>
<feature type="transmembrane region" description="Helical" evidence="5">
    <location>
        <begin position="434"/>
        <end position="455"/>
    </location>
</feature>
<dbReference type="InterPro" id="IPR011701">
    <property type="entry name" value="MFS"/>
</dbReference>
<proteinExistence type="predicted"/>
<dbReference type="GO" id="GO:0022857">
    <property type="term" value="F:transmembrane transporter activity"/>
    <property type="evidence" value="ECO:0007669"/>
    <property type="project" value="InterPro"/>
</dbReference>
<dbReference type="Proteomes" id="UP000799424">
    <property type="component" value="Unassembled WGS sequence"/>
</dbReference>
<evidence type="ECO:0000256" key="5">
    <source>
        <dbReference type="SAM" id="Phobius"/>
    </source>
</evidence>
<feature type="transmembrane region" description="Helical" evidence="5">
    <location>
        <begin position="501"/>
        <end position="523"/>
    </location>
</feature>
<keyword evidence="4 5" id="KW-0472">Membrane</keyword>
<dbReference type="Pfam" id="PF07690">
    <property type="entry name" value="MFS_1"/>
    <property type="match status" value="1"/>
</dbReference>
<feature type="transmembrane region" description="Helical" evidence="5">
    <location>
        <begin position="363"/>
        <end position="388"/>
    </location>
</feature>
<keyword evidence="2 5" id="KW-0812">Transmembrane</keyword>